<dbReference type="CDD" id="cd00077">
    <property type="entry name" value="HDc"/>
    <property type="match status" value="1"/>
</dbReference>
<dbReference type="GO" id="GO:0003723">
    <property type="term" value="F:RNA binding"/>
    <property type="evidence" value="ECO:0007669"/>
    <property type="project" value="UniProtKB-KW"/>
</dbReference>
<dbReference type="STRING" id="4615.A0A199UHY7"/>
<keyword evidence="4" id="KW-0547">Nucleotide-binding</keyword>
<dbReference type="Proteomes" id="UP000092600">
    <property type="component" value="Unassembled WGS sequence"/>
</dbReference>
<dbReference type="Proteomes" id="UP000515123">
    <property type="component" value="Linkage group 2"/>
</dbReference>
<dbReference type="InterPro" id="IPR003607">
    <property type="entry name" value="HD/PDEase_dom"/>
</dbReference>
<accession>A0A199UHY7</accession>
<dbReference type="PANTHER" id="PTHR21262">
    <property type="entry name" value="GUANOSINE-3',5'-BIS DIPHOSPHATE 3'-PYROPHOSPHOHYDROLASE"/>
    <property type="match status" value="1"/>
</dbReference>
<evidence type="ECO:0000313" key="10">
    <source>
        <dbReference type="Proteomes" id="UP000515123"/>
    </source>
</evidence>
<dbReference type="EMBL" id="LSRQ01007999">
    <property type="protein sequence ID" value="OAY64316.1"/>
    <property type="molecule type" value="Genomic_DNA"/>
</dbReference>
<evidence type="ECO:0000256" key="5">
    <source>
        <dbReference type="ARBA" id="ARBA00056217"/>
    </source>
</evidence>
<reference evidence="8 9" key="1">
    <citation type="journal article" date="2016" name="DNA Res.">
        <title>The draft genome of MD-2 pineapple using hybrid error correction of long reads.</title>
        <authorList>
            <person name="Redwan R.M."/>
            <person name="Saidin A."/>
            <person name="Kumar S.V."/>
        </authorList>
    </citation>
    <scope>NUCLEOTIDE SEQUENCE [LARGE SCALE GENOMIC DNA]</scope>
    <source>
        <strain evidence="9">cv. MD2</strain>
        <tissue evidence="8">Leaf</tissue>
    </source>
</reference>
<dbReference type="InterPro" id="IPR007685">
    <property type="entry name" value="RelA_SpoT"/>
</dbReference>
<dbReference type="GO" id="GO:0016301">
    <property type="term" value="F:kinase activity"/>
    <property type="evidence" value="ECO:0007669"/>
    <property type="project" value="UniProtKB-KW"/>
</dbReference>
<evidence type="ECO:0000256" key="2">
    <source>
        <dbReference type="ARBA" id="ARBA00013251"/>
    </source>
</evidence>
<dbReference type="InterPro" id="IPR043519">
    <property type="entry name" value="NT_sf"/>
</dbReference>
<comment type="similarity">
    <text evidence="1">Belongs to the RelA/SpoT family.</text>
</comment>
<keyword evidence="6" id="KW-0694">RNA-binding</keyword>
<comment type="function">
    <text evidence="5">Probable ppGpp (guanosine 3'-diphosphate 5'-diphosphate) synthetase that may be involved in a rapid plant ppGpp-mediated response to pathogens and other stresses.</text>
</comment>
<evidence type="ECO:0000259" key="7">
    <source>
        <dbReference type="PROSITE" id="PS51831"/>
    </source>
</evidence>
<dbReference type="Pfam" id="PF13328">
    <property type="entry name" value="HD_4"/>
    <property type="match status" value="1"/>
</dbReference>
<protein>
    <recommendedName>
        <fullName evidence="2">GTP diphosphokinase</fullName>
        <ecNumber evidence="2">2.7.6.5</ecNumber>
    </recommendedName>
</protein>
<dbReference type="GO" id="GO:0008728">
    <property type="term" value="F:GTP diphosphokinase activity"/>
    <property type="evidence" value="ECO:0007669"/>
    <property type="project" value="UniProtKB-EC"/>
</dbReference>
<sequence>MSVPAIALYASPPGAVCSAAPHHSSQIAASHGASDLDLLSRPASSAAASSPSSSAAAQKPGAGGLSCLFSSTSAAAPAARHGPPSSFGAGCGDERSDELGCSYPYSSHAPSSSFKCRDHSPVSVFQGPVSCGGSGASRSPAVSRPPRDWLGSDWRVGRDRLFSGFVMNALGSCLDYVPPSFPIQGDIATDVGDLSFELDESLVEIEPICEPYAKELLIGAQSRHKIFYEELVVKAFYEAEKAHRGQTRASGDPYLQHCVETAVLLAKVGANATVVSAGLLHDTIDDSFMDYDYIFKMFGAGVADLVEGVSKLSHLSKLARDNNTASNTLEADRLHTMFLAMADARAVLIKLADRLHNMMTLEALPMVKQQRFAKETLEIFVPLASRLGISSWKEQLENICFKHLYPEEHKDLSSKLLKSFDEALITSAVEKLEKSLKHEGVPYHVISGRHKSLYSIYLKMLKKNLTMDEIHDIHGLRLVVENEEDCYKALDIVHGLWTKVVGRFKDYIDHPKSNGYQSLHTVVLGEDMLPFEVQIRTREMHLQAEYGFAAHWRYKEGSCKHSFVLQMVEWARWVVSWQCETMSKERVSSFGDSSVIRPPCPFPSHSEGCPYSYTRRCNHDGPVFIIMMENEKMSVQEFPTNSTVMDLLERVGSTRWTPHSFPLKEELRPRLNHEPVSDPKQKLCMGDVIELTPALPHKSLTEYREEIQRMYEGGLTVSSRGGWKS</sequence>
<dbReference type="Gene3D" id="1.10.3210.10">
    <property type="entry name" value="Hypothetical protein af1432"/>
    <property type="match status" value="1"/>
</dbReference>
<dbReference type="SMART" id="SM00954">
    <property type="entry name" value="RelA_SpoT"/>
    <property type="match status" value="1"/>
</dbReference>
<evidence type="ECO:0000313" key="11">
    <source>
        <dbReference type="RefSeq" id="XP_020081540.1"/>
    </source>
</evidence>
<keyword evidence="8" id="KW-0808">Transferase</keyword>
<dbReference type="GeneID" id="109705210"/>
<evidence type="ECO:0000256" key="1">
    <source>
        <dbReference type="ARBA" id="ARBA00007476"/>
    </source>
</evidence>
<reference evidence="11" key="2">
    <citation type="submission" date="2025-04" db="UniProtKB">
        <authorList>
            <consortium name="RefSeq"/>
        </authorList>
    </citation>
    <scope>IDENTIFICATION</scope>
    <source>
        <tissue evidence="11">Leaf</tissue>
    </source>
</reference>
<evidence type="ECO:0000313" key="8">
    <source>
        <dbReference type="EMBL" id="OAY64316.1"/>
    </source>
</evidence>
<dbReference type="OrthoDB" id="430679at2759"/>
<dbReference type="InterPro" id="IPR006674">
    <property type="entry name" value="HD_domain"/>
</dbReference>
<dbReference type="EC" id="2.7.6.5" evidence="2"/>
<dbReference type="Gene3D" id="3.30.460.10">
    <property type="entry name" value="Beta Polymerase, domain 2"/>
    <property type="match status" value="1"/>
</dbReference>
<evidence type="ECO:0000256" key="3">
    <source>
        <dbReference type="ARBA" id="ARBA00023016"/>
    </source>
</evidence>
<feature type="domain" description="HD" evidence="7">
    <location>
        <begin position="254"/>
        <end position="358"/>
    </location>
</feature>
<dbReference type="PANTHER" id="PTHR21262:SF0">
    <property type="entry name" value="GTP DIPHOSPHOKINASE RSH3, CHLOROPLASTIC-RELATED"/>
    <property type="match status" value="1"/>
</dbReference>
<dbReference type="Pfam" id="PF04607">
    <property type="entry name" value="RelA_SpoT"/>
    <property type="match status" value="1"/>
</dbReference>
<gene>
    <name evidence="11" type="primary">LOC109705210</name>
    <name evidence="8" type="ORF">ACMD2_06934</name>
</gene>
<evidence type="ECO:0000256" key="6">
    <source>
        <dbReference type="PROSITE-ProRule" id="PRU00182"/>
    </source>
</evidence>
<organism evidence="8 9">
    <name type="scientific">Ananas comosus</name>
    <name type="common">Pineapple</name>
    <name type="synonym">Ananas ananas</name>
    <dbReference type="NCBI Taxonomy" id="4615"/>
    <lineage>
        <taxon>Eukaryota</taxon>
        <taxon>Viridiplantae</taxon>
        <taxon>Streptophyta</taxon>
        <taxon>Embryophyta</taxon>
        <taxon>Tracheophyta</taxon>
        <taxon>Spermatophyta</taxon>
        <taxon>Magnoliopsida</taxon>
        <taxon>Liliopsida</taxon>
        <taxon>Poales</taxon>
        <taxon>Bromeliaceae</taxon>
        <taxon>Bromelioideae</taxon>
        <taxon>Ananas</taxon>
    </lineage>
</organism>
<dbReference type="PROSITE" id="PS50889">
    <property type="entry name" value="S4"/>
    <property type="match status" value="1"/>
</dbReference>
<evidence type="ECO:0000313" key="9">
    <source>
        <dbReference type="Proteomes" id="UP000092600"/>
    </source>
</evidence>
<dbReference type="GO" id="GO:0005525">
    <property type="term" value="F:GTP binding"/>
    <property type="evidence" value="ECO:0007669"/>
    <property type="project" value="UniProtKB-KW"/>
</dbReference>
<name>A0A199UHY7_ANACO</name>
<dbReference type="RefSeq" id="XP_020081540.1">
    <property type="nucleotide sequence ID" value="XM_020225951.1"/>
</dbReference>
<keyword evidence="4" id="KW-0342">GTP-binding</keyword>
<keyword evidence="8" id="KW-0418">Kinase</keyword>
<dbReference type="GO" id="GO:0009507">
    <property type="term" value="C:chloroplast"/>
    <property type="evidence" value="ECO:0007669"/>
    <property type="project" value="TreeGrafter"/>
</dbReference>
<dbReference type="SUPFAM" id="SSF81301">
    <property type="entry name" value="Nucleotidyltransferase"/>
    <property type="match status" value="1"/>
</dbReference>
<dbReference type="FunFam" id="1.10.3210.10:FF:000001">
    <property type="entry name" value="GTP pyrophosphokinase RelA"/>
    <property type="match status" value="1"/>
</dbReference>
<keyword evidence="10" id="KW-1185">Reference proteome</keyword>
<dbReference type="GO" id="GO:0015969">
    <property type="term" value="P:guanosine tetraphosphate metabolic process"/>
    <property type="evidence" value="ECO:0007669"/>
    <property type="project" value="InterPro"/>
</dbReference>
<dbReference type="FunFam" id="3.30.460.10:FF:000001">
    <property type="entry name" value="GTP pyrophosphokinase RelA"/>
    <property type="match status" value="1"/>
</dbReference>
<keyword evidence="3" id="KW-0346">Stress response</keyword>
<dbReference type="CDD" id="cd05399">
    <property type="entry name" value="NT_Rel-Spo_like"/>
    <property type="match status" value="1"/>
</dbReference>
<dbReference type="SMART" id="SM00471">
    <property type="entry name" value="HDc"/>
    <property type="match status" value="1"/>
</dbReference>
<proteinExistence type="inferred from homology"/>
<evidence type="ECO:0000256" key="4">
    <source>
        <dbReference type="ARBA" id="ARBA00023134"/>
    </source>
</evidence>
<dbReference type="AlphaFoldDB" id="A0A199UHY7"/>
<dbReference type="SUPFAM" id="SSF109604">
    <property type="entry name" value="HD-domain/PDEase-like"/>
    <property type="match status" value="1"/>
</dbReference>
<dbReference type="PROSITE" id="PS51831">
    <property type="entry name" value="HD"/>
    <property type="match status" value="1"/>
</dbReference>